<feature type="compositionally biased region" description="Polar residues" evidence="7">
    <location>
        <begin position="765"/>
        <end position="774"/>
    </location>
</feature>
<evidence type="ECO:0000256" key="5">
    <source>
        <dbReference type="ARBA" id="ARBA00023242"/>
    </source>
</evidence>
<dbReference type="SUPFAM" id="SSF48452">
    <property type="entry name" value="TPR-like"/>
    <property type="match status" value="1"/>
</dbReference>
<dbReference type="PANTHER" id="PTHR17204:SF26">
    <property type="entry name" value="PRE-MRNA-PROCESSING FACTOR 39-2"/>
    <property type="match status" value="1"/>
</dbReference>
<dbReference type="EMBL" id="KI392606">
    <property type="protein sequence ID" value="ERN12708.1"/>
    <property type="molecule type" value="Genomic_DNA"/>
</dbReference>
<dbReference type="Gramene" id="ERN12708">
    <property type="protein sequence ID" value="ERN12708"/>
    <property type="gene ID" value="AMTR_s00179p00033790"/>
</dbReference>
<dbReference type="PANTHER" id="PTHR17204">
    <property type="entry name" value="PRE-MRNA PROCESSING PROTEIN PRP39-RELATED"/>
    <property type="match status" value="1"/>
</dbReference>
<dbReference type="AlphaFoldDB" id="W1PX04"/>
<dbReference type="STRING" id="13333.W1PX04"/>
<protein>
    <recommendedName>
        <fullName evidence="10">Suppressor of forked domain-containing protein</fullName>
    </recommendedName>
</protein>
<proteinExistence type="inferred from homology"/>
<dbReference type="GO" id="GO:0000243">
    <property type="term" value="C:commitment complex"/>
    <property type="evidence" value="ECO:0000318"/>
    <property type="project" value="GO_Central"/>
</dbReference>
<comment type="subcellular location">
    <subcellularLocation>
        <location evidence="1">Nucleus</location>
    </subcellularLocation>
</comment>
<dbReference type="Proteomes" id="UP000017836">
    <property type="component" value="Unassembled WGS sequence"/>
</dbReference>
<dbReference type="GO" id="GO:0000395">
    <property type="term" value="P:mRNA 5'-splice site recognition"/>
    <property type="evidence" value="ECO:0000318"/>
    <property type="project" value="GO_Central"/>
</dbReference>
<organism evidence="8 9">
    <name type="scientific">Amborella trichopoda</name>
    <dbReference type="NCBI Taxonomy" id="13333"/>
    <lineage>
        <taxon>Eukaryota</taxon>
        <taxon>Viridiplantae</taxon>
        <taxon>Streptophyta</taxon>
        <taxon>Embryophyta</taxon>
        <taxon>Tracheophyta</taxon>
        <taxon>Spermatophyta</taxon>
        <taxon>Magnoliopsida</taxon>
        <taxon>Amborellales</taxon>
        <taxon>Amborellaceae</taxon>
        <taxon>Amborella</taxon>
    </lineage>
</organism>
<reference evidence="9" key="1">
    <citation type="journal article" date="2013" name="Science">
        <title>The Amborella genome and the evolution of flowering plants.</title>
        <authorList>
            <consortium name="Amborella Genome Project"/>
        </authorList>
    </citation>
    <scope>NUCLEOTIDE SEQUENCE [LARGE SCALE GENOMIC DNA]</scope>
</reference>
<evidence type="ECO:0000313" key="9">
    <source>
        <dbReference type="Proteomes" id="UP000017836"/>
    </source>
</evidence>
<dbReference type="FunFam" id="1.25.40.10:FF:000159">
    <property type="entry name" value="Tetratricopeptide repeat (TPR)-like superfamily protein"/>
    <property type="match status" value="1"/>
</dbReference>
<evidence type="ECO:0000313" key="8">
    <source>
        <dbReference type="EMBL" id="ERN12708.1"/>
    </source>
</evidence>
<keyword evidence="3" id="KW-0677">Repeat</keyword>
<comment type="similarity">
    <text evidence="6">Belongs to the PRP39 family.</text>
</comment>
<keyword evidence="4" id="KW-0508">mRNA splicing</keyword>
<accession>W1PX04</accession>
<dbReference type="HOGENOM" id="CLU_007864_0_0_1"/>
<dbReference type="GO" id="GO:0005685">
    <property type="term" value="C:U1 snRNP"/>
    <property type="evidence" value="ECO:0000318"/>
    <property type="project" value="GO_Central"/>
</dbReference>
<evidence type="ECO:0000256" key="3">
    <source>
        <dbReference type="ARBA" id="ARBA00022737"/>
    </source>
</evidence>
<evidence type="ECO:0000256" key="4">
    <source>
        <dbReference type="ARBA" id="ARBA00023187"/>
    </source>
</evidence>
<evidence type="ECO:0000256" key="7">
    <source>
        <dbReference type="SAM" id="MobiDB-lite"/>
    </source>
</evidence>
<feature type="region of interest" description="Disordered" evidence="7">
    <location>
        <begin position="732"/>
        <end position="775"/>
    </location>
</feature>
<feature type="region of interest" description="Disordered" evidence="7">
    <location>
        <begin position="1008"/>
        <end position="1044"/>
    </location>
</feature>
<dbReference type="SMART" id="SM00386">
    <property type="entry name" value="HAT"/>
    <property type="match status" value="6"/>
</dbReference>
<dbReference type="InterPro" id="IPR059164">
    <property type="entry name" value="HAT_PRP39_C"/>
</dbReference>
<dbReference type="Pfam" id="PF23241">
    <property type="entry name" value="HAT_PRP39_C"/>
    <property type="match status" value="1"/>
</dbReference>
<keyword evidence="2" id="KW-0507">mRNA processing</keyword>
<dbReference type="Gene3D" id="1.25.40.10">
    <property type="entry name" value="Tetratricopeptide repeat domain"/>
    <property type="match status" value="2"/>
</dbReference>
<evidence type="ECO:0008006" key="10">
    <source>
        <dbReference type="Google" id="ProtNLM"/>
    </source>
</evidence>
<evidence type="ECO:0000256" key="1">
    <source>
        <dbReference type="ARBA" id="ARBA00004123"/>
    </source>
</evidence>
<feature type="compositionally biased region" description="Polar residues" evidence="7">
    <location>
        <begin position="1012"/>
        <end position="1044"/>
    </location>
</feature>
<dbReference type="eggNOG" id="KOG1258">
    <property type="taxonomic scope" value="Eukaryota"/>
</dbReference>
<evidence type="ECO:0000256" key="2">
    <source>
        <dbReference type="ARBA" id="ARBA00022664"/>
    </source>
</evidence>
<dbReference type="FunFam" id="1.25.40.10:FF:000064">
    <property type="entry name" value="Putative pre-mrna-processing factor 39"/>
    <property type="match status" value="1"/>
</dbReference>
<evidence type="ECO:0000256" key="6">
    <source>
        <dbReference type="ARBA" id="ARBA00038019"/>
    </source>
</evidence>
<sequence>MFATRRSGSSLPPCTKESLSETRLWESVKEDPTNFPAWTALLAETEKTSTNDLWKICQVYDSFLQAFPLCYGYWKKYADHKARMSTTDEVVAVYERAIRSITYSVGLWVCYCSFATMAFRDPGDVRRLFEQGISFVGRDYLCHHLWDKYIEFEYIHKQWNHLAVIYLQTLQFPSKKLQSYYERFKEFCNIWEGELKCENGVHSQGHPEDDSFDGVLEIKRSGDGDISSIIKELLEEPSGSPKPEVLNKYVSVGEELYQDAKQMDAIIQHFEKCIRRPYFHVKALDDVQLENWHRYLDFVEKQHNFDWTVRLYERCLICCANYPEFWIRYVLHMEAEGGREISNFALSRACEIFLKRSLDIHLFSASFKEQVGNISGARSVFLDLASKFPSDFVEIVIRNANMEKRQGNVETALVTYENALALGSRKVPLDLSTLYEQYSRFTYRVTGSIDRAREVLVKGVQRFPQCKTLLKGLVHFELMHGGPEQIPLLESLITQAIIPESNTSPSLSGMELQEISRLFVEFVDLCGTIPEILKAWDRHKKLFPHVIRETSSYKWTPMDVEATRKPSGSPHHFMSSQETPDIQAEQSTLSQPLYEEDKNGIKMLSQHVQCLGDVGAQSRINSTAQIADANVTGDSISESKNTDLHSQPPLAEPIYGLESSNNAQDEKVIQNRSPQGENSESIECVNLYKTGTDLQPPPFETLSISCDTADQFTPPGTNNQITRQSITLMSPNGGIDGEDKHGSLKSDPACTSSDGAKQIHGEIPNESTPTSVDSNLHVERQVPPVPNSLPDPHASHVVNWPCVDPNIGFHRYPPHQHQQWLAPPLSPCPPTGIHFQMAGSDGYSSQPQPWQIAQACHVNPMHVQYQIPTQAHSVGANSWPMQNMQQDNQRGPMVILPNSLQQPPQHYQYPPESIDHYGGMHSNPEYAPHIWHYPQQNQQQQPQVIALQQQQQQPQIIALQQEQQPQQPQVIALQQQQQQQQYWNHMYYSQQMAYSHYYASNTYGQEYGQHPIASQGQGHAQPQKDGTLTGSAHQCSHTEPPLNQ</sequence>
<gene>
    <name evidence="8" type="ORF">AMTR_s00179p00033790</name>
</gene>
<keyword evidence="5" id="KW-0539">Nucleus</keyword>
<dbReference type="Pfam" id="PF23240">
    <property type="entry name" value="HAT_PRP39_N"/>
    <property type="match status" value="1"/>
</dbReference>
<name>W1PX04_AMBTC</name>
<dbReference type="InterPro" id="IPR011990">
    <property type="entry name" value="TPR-like_helical_dom_sf"/>
</dbReference>
<keyword evidence="9" id="KW-1185">Reference proteome</keyword>
<dbReference type="GO" id="GO:0071004">
    <property type="term" value="C:U2-type prespliceosome"/>
    <property type="evidence" value="ECO:0000318"/>
    <property type="project" value="GO_Central"/>
</dbReference>
<dbReference type="InterPro" id="IPR003107">
    <property type="entry name" value="HAT"/>
</dbReference>